<comment type="caution">
    <text evidence="2">The sequence shown here is derived from an EMBL/GenBank/DDBJ whole genome shotgun (WGS) entry which is preliminary data.</text>
</comment>
<protein>
    <submittedName>
        <fullName evidence="2">GCN5-related N-acetyltransferase</fullName>
    </submittedName>
</protein>
<dbReference type="GO" id="GO:0016747">
    <property type="term" value="F:acyltransferase activity, transferring groups other than amino-acyl groups"/>
    <property type="evidence" value="ECO:0007669"/>
    <property type="project" value="InterPro"/>
</dbReference>
<evidence type="ECO:0000259" key="1">
    <source>
        <dbReference type="PROSITE" id="PS51186"/>
    </source>
</evidence>
<sequence>MNNLIYLRALHQDDAKTSYAWRNNPLIWEFTKFRAARHITFEIESAWIKNVINKDNEYRFAICMKEDGRYIGNVQLIDLKEHSAEFHLFIGDVSYWGKGIGKEATDLILQYGFINLGLKFIYLQVHRENLPAMSIYKKIGFVVVNNTEEFIDMEIQRESYQTVIIPNDLSDVSAA</sequence>
<organism evidence="2 3">
    <name type="scientific">Arcticibacter svalbardensis MN12-7</name>
    <dbReference type="NCBI Taxonomy" id="1150600"/>
    <lineage>
        <taxon>Bacteria</taxon>
        <taxon>Pseudomonadati</taxon>
        <taxon>Bacteroidota</taxon>
        <taxon>Sphingobacteriia</taxon>
        <taxon>Sphingobacteriales</taxon>
        <taxon>Sphingobacteriaceae</taxon>
        <taxon>Arcticibacter</taxon>
    </lineage>
</organism>
<dbReference type="SUPFAM" id="SSF55729">
    <property type="entry name" value="Acyl-CoA N-acyltransferases (Nat)"/>
    <property type="match status" value="1"/>
</dbReference>
<proteinExistence type="predicted"/>
<dbReference type="Pfam" id="PF13302">
    <property type="entry name" value="Acetyltransf_3"/>
    <property type="match status" value="1"/>
</dbReference>
<dbReference type="PANTHER" id="PTHR43415:SF3">
    <property type="entry name" value="GNAT-FAMILY ACETYLTRANSFERASE"/>
    <property type="match status" value="1"/>
</dbReference>
<reference evidence="2 3" key="1">
    <citation type="journal article" date="2013" name="Genome Announc.">
        <title>Draft Genome Sequence of Arcticibacter svalbardensis Strain MN12-7T, a Member of the Family Sphingobacteriaceae Isolated from an Arctic Soil Sample.</title>
        <authorList>
            <person name="Shivaji S."/>
            <person name="Ara S."/>
            <person name="Prasad S."/>
            <person name="Manasa B.P."/>
            <person name="Begum Z."/>
            <person name="Singh A."/>
            <person name="Kumar Pinnaka A."/>
        </authorList>
    </citation>
    <scope>NUCLEOTIDE SEQUENCE [LARGE SCALE GENOMIC DNA]</scope>
    <source>
        <strain evidence="2 3">MN12-7</strain>
    </source>
</reference>
<accession>R9GQ54</accession>
<dbReference type="STRING" id="1150600.ADIARSV_2985"/>
<dbReference type="PROSITE" id="PS51186">
    <property type="entry name" value="GNAT"/>
    <property type="match status" value="1"/>
</dbReference>
<evidence type="ECO:0000313" key="2">
    <source>
        <dbReference type="EMBL" id="EOR93848.1"/>
    </source>
</evidence>
<dbReference type="Gene3D" id="3.40.630.30">
    <property type="match status" value="1"/>
</dbReference>
<keyword evidence="3" id="KW-1185">Reference proteome</keyword>
<dbReference type="PANTHER" id="PTHR43415">
    <property type="entry name" value="SPERMIDINE N(1)-ACETYLTRANSFERASE"/>
    <property type="match status" value="1"/>
</dbReference>
<gene>
    <name evidence="2" type="ORF">ADIARSV_2985</name>
</gene>
<dbReference type="Proteomes" id="UP000014174">
    <property type="component" value="Unassembled WGS sequence"/>
</dbReference>
<evidence type="ECO:0000313" key="3">
    <source>
        <dbReference type="Proteomes" id="UP000014174"/>
    </source>
</evidence>
<keyword evidence="2" id="KW-0808">Transferase</keyword>
<dbReference type="eggNOG" id="COG1670">
    <property type="taxonomic scope" value="Bacteria"/>
</dbReference>
<dbReference type="EMBL" id="AQPN01000103">
    <property type="protein sequence ID" value="EOR93848.1"/>
    <property type="molecule type" value="Genomic_DNA"/>
</dbReference>
<dbReference type="RefSeq" id="WP_016196216.1">
    <property type="nucleotide sequence ID" value="NZ_AQPN01000103.1"/>
</dbReference>
<dbReference type="AlphaFoldDB" id="R9GQ54"/>
<name>R9GQ54_9SPHI</name>
<feature type="domain" description="N-acetyltransferase" evidence="1">
    <location>
        <begin position="5"/>
        <end position="158"/>
    </location>
</feature>
<dbReference type="InterPro" id="IPR016181">
    <property type="entry name" value="Acyl_CoA_acyltransferase"/>
</dbReference>
<dbReference type="OrthoDB" id="6290225at2"/>
<dbReference type="InterPro" id="IPR000182">
    <property type="entry name" value="GNAT_dom"/>
</dbReference>